<sequence>MVDTVNYTKICQNEGEKKQVTGKLFDLTLVKDEDLCVIDFDINKKLPKEKIEEIRQNIIDNMLSANAGLVKTAHGGLHAYCNKNEYRLPPNRFHKQFEEDPAQIKYVQNRVVGPNSTIRKTRNNARETLKYEAIKDWASMTHLANLRDILEKWNVDIEVPYAEFQQLKHTREFGQQITNDGTIGKMNDELAQACIDGLKNLTIYNYPQPIAMEVSLLSVFSWIYGIANEQIRAQGLENIRKFNTLTANAEKNYGQSAAYGERKQNCQDQFDEYVTALFNSHLTTGQT</sequence>
<dbReference type="Proteomes" id="UP000324800">
    <property type="component" value="Unassembled WGS sequence"/>
</dbReference>
<dbReference type="SUPFAM" id="SSF56747">
    <property type="entry name" value="Prim-pol domain"/>
    <property type="match status" value="1"/>
</dbReference>
<organism evidence="1 2">
    <name type="scientific">Streblomastix strix</name>
    <dbReference type="NCBI Taxonomy" id="222440"/>
    <lineage>
        <taxon>Eukaryota</taxon>
        <taxon>Metamonada</taxon>
        <taxon>Preaxostyla</taxon>
        <taxon>Oxymonadida</taxon>
        <taxon>Streblomastigidae</taxon>
        <taxon>Streblomastix</taxon>
    </lineage>
</organism>
<proteinExistence type="predicted"/>
<dbReference type="AlphaFoldDB" id="A0A5J4V7F4"/>
<protein>
    <submittedName>
        <fullName evidence="1">Uncharacterized protein</fullName>
    </submittedName>
</protein>
<accession>A0A5J4V7F4</accession>
<dbReference type="OrthoDB" id="19174at2759"/>
<dbReference type="Gene3D" id="3.30.2250.10">
    <property type="entry name" value="Bifunctional DNA primase/polymerase domain"/>
    <property type="match status" value="1"/>
</dbReference>
<comment type="caution">
    <text evidence="1">The sequence shown here is derived from an EMBL/GenBank/DDBJ whole genome shotgun (WGS) entry which is preliminary data.</text>
</comment>
<name>A0A5J4V7F4_9EUKA</name>
<evidence type="ECO:0000313" key="1">
    <source>
        <dbReference type="EMBL" id="KAA6378151.1"/>
    </source>
</evidence>
<feature type="non-terminal residue" evidence="1">
    <location>
        <position position="287"/>
    </location>
</feature>
<evidence type="ECO:0000313" key="2">
    <source>
        <dbReference type="Proteomes" id="UP000324800"/>
    </source>
</evidence>
<dbReference type="EMBL" id="SNRW01009339">
    <property type="protein sequence ID" value="KAA6378151.1"/>
    <property type="molecule type" value="Genomic_DNA"/>
</dbReference>
<gene>
    <name evidence="1" type="ORF">EZS28_026322</name>
</gene>
<reference evidence="1 2" key="1">
    <citation type="submission" date="2019-03" db="EMBL/GenBank/DDBJ databases">
        <title>Single cell metagenomics reveals metabolic interactions within the superorganism composed of flagellate Streblomastix strix and complex community of Bacteroidetes bacteria on its surface.</title>
        <authorList>
            <person name="Treitli S.C."/>
            <person name="Kolisko M."/>
            <person name="Husnik F."/>
            <person name="Keeling P."/>
            <person name="Hampl V."/>
        </authorList>
    </citation>
    <scope>NUCLEOTIDE SEQUENCE [LARGE SCALE GENOMIC DNA]</scope>
    <source>
        <strain evidence="1">ST1C</strain>
    </source>
</reference>